<protein>
    <submittedName>
        <fullName evidence="3">Uncharacterized protein YlxW (UPF0749 family)</fullName>
    </submittedName>
</protein>
<evidence type="ECO:0000256" key="2">
    <source>
        <dbReference type="SAM" id="MobiDB-lite"/>
    </source>
</evidence>
<accession>A0A2S6IDD7</accession>
<feature type="compositionally biased region" description="Basic and acidic residues" evidence="2">
    <location>
        <begin position="97"/>
        <end position="115"/>
    </location>
</feature>
<feature type="compositionally biased region" description="Low complexity" evidence="2">
    <location>
        <begin position="1"/>
        <end position="11"/>
    </location>
</feature>
<dbReference type="Gene3D" id="3.30.70.1880">
    <property type="entry name" value="Protein of unknown function DUF881"/>
    <property type="match status" value="1"/>
</dbReference>
<keyword evidence="4" id="KW-1185">Reference proteome</keyword>
<name>A0A2S6IDD7_9ACTN</name>
<dbReference type="OrthoDB" id="3211287at2"/>
<dbReference type="Pfam" id="PF05949">
    <property type="entry name" value="DUF881"/>
    <property type="match status" value="1"/>
</dbReference>
<feature type="compositionally biased region" description="Low complexity" evidence="2">
    <location>
        <begin position="116"/>
        <end position="125"/>
    </location>
</feature>
<proteinExistence type="inferred from homology"/>
<comment type="caution">
    <text evidence="3">The sequence shown here is derived from an EMBL/GenBank/DDBJ whole genome shotgun (WGS) entry which is preliminary data.</text>
</comment>
<dbReference type="Proteomes" id="UP000239485">
    <property type="component" value="Unassembled WGS sequence"/>
</dbReference>
<evidence type="ECO:0000313" key="4">
    <source>
        <dbReference type="Proteomes" id="UP000239485"/>
    </source>
</evidence>
<sequence>MSPGTGEPTGAAGPGDLGPGDPGPGGSAVPAPGPPRRSAWARLARAARPRATRGQVLAGVLSALLGFAVVAQVRQTQAQGLEELSESELVRILSDTSDRSERLEEEARRLERTRSELTAGGDGAEAAARAARQRLVTYSLLAGTVAAQGPGIVLRIEDAAGTVRAGTLLDAVQELRDAGAEALQLGPVRVVASTALADAPGGGVLVDGQQLRPPYELTAVGDPDTLAPALDIPGGVLEGVRSRGGTATVTPSERVEVTAVRPAPDLRWATPVPPAPGP</sequence>
<dbReference type="EMBL" id="PTJD01000016">
    <property type="protein sequence ID" value="PPK92180.1"/>
    <property type="molecule type" value="Genomic_DNA"/>
</dbReference>
<feature type="region of interest" description="Disordered" evidence="2">
    <location>
        <begin position="97"/>
        <end position="125"/>
    </location>
</feature>
<dbReference type="PANTHER" id="PTHR37313:SF2">
    <property type="entry name" value="UPF0749 PROTEIN YLXX"/>
    <property type="match status" value="1"/>
</dbReference>
<reference evidence="3 4" key="1">
    <citation type="submission" date="2018-02" db="EMBL/GenBank/DDBJ databases">
        <title>Genomic Encyclopedia of Archaeal and Bacterial Type Strains, Phase II (KMG-II): from individual species to whole genera.</title>
        <authorList>
            <person name="Goeker M."/>
        </authorList>
    </citation>
    <scope>NUCLEOTIDE SEQUENCE [LARGE SCALE GENOMIC DNA]</scope>
    <source>
        <strain evidence="3 4">DSM 22857</strain>
    </source>
</reference>
<comment type="similarity">
    <text evidence="1">Belongs to the UPF0749 family.</text>
</comment>
<feature type="compositionally biased region" description="Gly residues" evidence="2">
    <location>
        <begin position="12"/>
        <end position="26"/>
    </location>
</feature>
<evidence type="ECO:0000256" key="1">
    <source>
        <dbReference type="ARBA" id="ARBA00009108"/>
    </source>
</evidence>
<dbReference type="PANTHER" id="PTHR37313">
    <property type="entry name" value="UPF0749 PROTEIN RV1825"/>
    <property type="match status" value="1"/>
</dbReference>
<organism evidence="3 4">
    <name type="scientific">Kineococcus xinjiangensis</name>
    <dbReference type="NCBI Taxonomy" id="512762"/>
    <lineage>
        <taxon>Bacteria</taxon>
        <taxon>Bacillati</taxon>
        <taxon>Actinomycetota</taxon>
        <taxon>Actinomycetes</taxon>
        <taxon>Kineosporiales</taxon>
        <taxon>Kineosporiaceae</taxon>
        <taxon>Kineococcus</taxon>
    </lineage>
</organism>
<evidence type="ECO:0000313" key="3">
    <source>
        <dbReference type="EMBL" id="PPK92180.1"/>
    </source>
</evidence>
<dbReference type="RefSeq" id="WP_104435091.1">
    <property type="nucleotide sequence ID" value="NZ_PTJD01000016.1"/>
</dbReference>
<dbReference type="AlphaFoldDB" id="A0A2S6IDD7"/>
<dbReference type="InterPro" id="IPR010273">
    <property type="entry name" value="DUF881"/>
</dbReference>
<dbReference type="GO" id="GO:0005886">
    <property type="term" value="C:plasma membrane"/>
    <property type="evidence" value="ECO:0007669"/>
    <property type="project" value="TreeGrafter"/>
</dbReference>
<feature type="region of interest" description="Disordered" evidence="2">
    <location>
        <begin position="1"/>
        <end position="45"/>
    </location>
</feature>
<gene>
    <name evidence="3" type="ORF">CLV92_11642</name>
</gene>